<accession>A0AAV3TZ25</accession>
<sequence length="251" mass="28545">MKTRLIVHTDSIKTSDAHTFRAAAFTLEKDYNSIYPNDLVKTVFIKSGHDLVSTINKEARDTIISLDVVSHGNQGGIHIARKLVHPVKSGVIQKSAHYKIRRYSDSPQSIEQADLIEQSMHGLYTDWFAKKGVSYYYNQTYANSTDTRYLSSIEFNRFSNEGFVEFHGCRTAEHIPGFNNYFKDNFAKQFSDKIQRGVTVIGHITNSNPNKTPTGKFSDYRHGRVNVYQDGSVLHKEALREALVFPNSSTR</sequence>
<reference evidence="2" key="1">
    <citation type="journal article" date="2019" name="Int. J. Syst. Evol. Microbiol.">
        <title>The Global Catalogue of Microorganisms (GCM) 10K type strain sequencing project: providing services to taxonomists for standard genome sequencing and annotation.</title>
        <authorList>
            <consortium name="The Broad Institute Genomics Platform"/>
            <consortium name="The Broad Institute Genome Sequencing Center for Infectious Disease"/>
            <person name="Wu L."/>
            <person name="Ma J."/>
        </authorList>
    </citation>
    <scope>NUCLEOTIDE SEQUENCE [LARGE SCALE GENOMIC DNA]</scope>
    <source>
        <strain evidence="2">JCM 19134</strain>
    </source>
</reference>
<dbReference type="RefSeq" id="WP_345417581.1">
    <property type="nucleotide sequence ID" value="NZ_AP031496.1"/>
</dbReference>
<name>A0AAV3TZ25_9ALTE</name>
<keyword evidence="2" id="KW-1185">Reference proteome</keyword>
<comment type="caution">
    <text evidence="1">The sequence shown here is derived from an EMBL/GenBank/DDBJ whole genome shotgun (WGS) entry which is preliminary data.</text>
</comment>
<evidence type="ECO:0000313" key="1">
    <source>
        <dbReference type="EMBL" id="GAA4934068.1"/>
    </source>
</evidence>
<evidence type="ECO:0000313" key="2">
    <source>
        <dbReference type="Proteomes" id="UP001409585"/>
    </source>
</evidence>
<gene>
    <name evidence="1" type="ORF">GCM10025791_08560</name>
</gene>
<proteinExistence type="predicted"/>
<organism evidence="1 2">
    <name type="scientific">Halioxenophilus aromaticivorans</name>
    <dbReference type="NCBI Taxonomy" id="1306992"/>
    <lineage>
        <taxon>Bacteria</taxon>
        <taxon>Pseudomonadati</taxon>
        <taxon>Pseudomonadota</taxon>
        <taxon>Gammaproteobacteria</taxon>
        <taxon>Alteromonadales</taxon>
        <taxon>Alteromonadaceae</taxon>
        <taxon>Halioxenophilus</taxon>
    </lineage>
</organism>
<dbReference type="Proteomes" id="UP001409585">
    <property type="component" value="Unassembled WGS sequence"/>
</dbReference>
<dbReference type="EMBL" id="BAABLX010000007">
    <property type="protein sequence ID" value="GAA4934068.1"/>
    <property type="molecule type" value="Genomic_DNA"/>
</dbReference>
<dbReference type="AlphaFoldDB" id="A0AAV3TZ25"/>
<protein>
    <submittedName>
        <fullName evidence="1">Uncharacterized protein</fullName>
    </submittedName>
</protein>